<dbReference type="EMBL" id="CP119312">
    <property type="protein sequence ID" value="WEK04720.1"/>
    <property type="molecule type" value="Genomic_DNA"/>
</dbReference>
<dbReference type="Gene3D" id="3.30.9.10">
    <property type="entry name" value="D-Amino Acid Oxidase, subunit A, domain 2"/>
    <property type="match status" value="1"/>
</dbReference>
<gene>
    <name evidence="3" type="ORF">P0Y65_00220</name>
</gene>
<protein>
    <submittedName>
        <fullName evidence="3">FAD-binding oxidoreductase</fullName>
    </submittedName>
</protein>
<dbReference type="GO" id="GO:0016491">
    <property type="term" value="F:oxidoreductase activity"/>
    <property type="evidence" value="ECO:0007669"/>
    <property type="project" value="UniProtKB-KW"/>
</dbReference>
<dbReference type="PANTHER" id="PTHR13847">
    <property type="entry name" value="SARCOSINE DEHYDROGENASE-RELATED"/>
    <property type="match status" value="1"/>
</dbReference>
<reference evidence="3" key="1">
    <citation type="submission" date="2023-03" db="EMBL/GenBank/DDBJ databases">
        <title>Andean soil-derived lignocellulolytic bacterial consortium as a source of novel taxa and putative plastic-active enzymes.</title>
        <authorList>
            <person name="Diaz-Garcia L."/>
            <person name="Chuvochina M."/>
            <person name="Feuerriegel G."/>
            <person name="Bunk B."/>
            <person name="Sproer C."/>
            <person name="Streit W.R."/>
            <person name="Rodriguez L.M."/>
            <person name="Overmann J."/>
            <person name="Jimenez D.J."/>
        </authorList>
    </citation>
    <scope>NUCLEOTIDE SEQUENCE</scope>
    <source>
        <strain evidence="3">MAG 4196</strain>
    </source>
</reference>
<evidence type="ECO:0000313" key="4">
    <source>
        <dbReference type="Proteomes" id="UP001217476"/>
    </source>
</evidence>
<dbReference type="Gene3D" id="3.50.50.60">
    <property type="entry name" value="FAD/NAD(P)-binding domain"/>
    <property type="match status" value="1"/>
</dbReference>
<dbReference type="GO" id="GO:0005737">
    <property type="term" value="C:cytoplasm"/>
    <property type="evidence" value="ECO:0007669"/>
    <property type="project" value="TreeGrafter"/>
</dbReference>
<dbReference type="PANTHER" id="PTHR13847:SF201">
    <property type="entry name" value="PUTATIBE OXIDOREDUCTASE"/>
    <property type="match status" value="1"/>
</dbReference>
<feature type="domain" description="FAD dependent oxidoreductase" evidence="2">
    <location>
        <begin position="35"/>
        <end position="383"/>
    </location>
</feature>
<dbReference type="InterPro" id="IPR006076">
    <property type="entry name" value="FAD-dep_OxRdtase"/>
</dbReference>
<evidence type="ECO:0000259" key="2">
    <source>
        <dbReference type="Pfam" id="PF01266"/>
    </source>
</evidence>
<keyword evidence="1" id="KW-0560">Oxidoreductase</keyword>
<dbReference type="Proteomes" id="UP001217476">
    <property type="component" value="Chromosome"/>
</dbReference>
<proteinExistence type="predicted"/>
<name>A0AAJ5VV61_9HYPH</name>
<evidence type="ECO:0000256" key="1">
    <source>
        <dbReference type="ARBA" id="ARBA00023002"/>
    </source>
</evidence>
<accession>A0AAJ5VV61</accession>
<organism evidence="3 4">
    <name type="scientific">Candidatus Devosia phytovorans</name>
    <dbReference type="NCBI Taxonomy" id="3121372"/>
    <lineage>
        <taxon>Bacteria</taxon>
        <taxon>Pseudomonadati</taxon>
        <taxon>Pseudomonadota</taxon>
        <taxon>Alphaproteobacteria</taxon>
        <taxon>Hyphomicrobiales</taxon>
        <taxon>Devosiaceae</taxon>
        <taxon>Devosia</taxon>
    </lineage>
</organism>
<sequence length="399" mass="43741">MLTEAKRLFTGEPVWESYRKPRIPTRELNGSISVDVVVIGGGVSGAMIAESLSGHDLDIAIVDRRAPLTGSTSASTALIQYEIDVPLTKLTKQIGAERAASAWRRSRVAVEGIAAKIRANEIDCDFTRKDSLFLAGDMLDRKGLEQEAWAREAIGIPTVLLGSQHLERNYGIKCDAALLNQNNLTCNPVQLTGGFLKAAIARGANFYPHITIEELQHRGKNIVLSTDTGYEIKTRYVVYASGYEMPVGVHPKKHAIASTYALATAPRKGFDIPLFWQASDPYVYGRPSMDGRMIFGGEDEEFGDEDRRDELMGKKQKALEHKLAKLFPDYTFETTHFWAACFGGSDTGLPSIGRLPGEQNIYCAMAYGGNGITFSRIAADLISASILEPPDPEEALFAF</sequence>
<dbReference type="Pfam" id="PF01266">
    <property type="entry name" value="DAO"/>
    <property type="match status" value="1"/>
</dbReference>
<dbReference type="SUPFAM" id="SSF51905">
    <property type="entry name" value="FAD/NAD(P)-binding domain"/>
    <property type="match status" value="1"/>
</dbReference>
<evidence type="ECO:0000313" key="3">
    <source>
        <dbReference type="EMBL" id="WEK04720.1"/>
    </source>
</evidence>
<dbReference type="AlphaFoldDB" id="A0AAJ5VV61"/>
<dbReference type="InterPro" id="IPR036188">
    <property type="entry name" value="FAD/NAD-bd_sf"/>
</dbReference>